<comment type="caution">
    <text evidence="1">The sequence shown here is derived from an EMBL/GenBank/DDBJ whole genome shotgun (WGS) entry which is preliminary data.</text>
</comment>
<accession>A0A7J7UPB0</accession>
<evidence type="ECO:0000313" key="2">
    <source>
        <dbReference type="Proteomes" id="UP000527355"/>
    </source>
</evidence>
<protein>
    <submittedName>
        <fullName evidence="1">Uncharacterized protein</fullName>
    </submittedName>
</protein>
<keyword evidence="2" id="KW-1185">Reference proteome</keyword>
<name>A0A7J7UPB0_MYOMY</name>
<sequence length="246" mass="25852">MSPGLRLPLGAAWRPPVPAARICSPLQRKPLSLLLSHQAAVRRGGGEAPQELCIDEDWITGGWCKPGVSGQETGQTQLSQEALCMCACVCMCVCTQVYACMCMCVCARESDTPDFLTVVPLTCCPPGGKIAPVTQASLGGRGPFCLTELLGVHTGLQGRLLQKWPSCPLARGKHWCVCACARACACVCMCVISHTKTSPGRCPGPAEPGGWRVCVHESESEGEAGCTRVCVTGTHVSEGGGQGHEE</sequence>
<dbReference type="EMBL" id="JABWUV010000012">
    <property type="protein sequence ID" value="KAF6314750.1"/>
    <property type="molecule type" value="Genomic_DNA"/>
</dbReference>
<gene>
    <name evidence="1" type="ORF">mMyoMyo1_008553</name>
</gene>
<organism evidence="1 2">
    <name type="scientific">Myotis myotis</name>
    <name type="common">Greater mouse-eared bat</name>
    <name type="synonym">Vespertilio myotis</name>
    <dbReference type="NCBI Taxonomy" id="51298"/>
    <lineage>
        <taxon>Eukaryota</taxon>
        <taxon>Metazoa</taxon>
        <taxon>Chordata</taxon>
        <taxon>Craniata</taxon>
        <taxon>Vertebrata</taxon>
        <taxon>Euteleostomi</taxon>
        <taxon>Mammalia</taxon>
        <taxon>Eutheria</taxon>
        <taxon>Laurasiatheria</taxon>
        <taxon>Chiroptera</taxon>
        <taxon>Yangochiroptera</taxon>
        <taxon>Vespertilionidae</taxon>
        <taxon>Myotis</taxon>
    </lineage>
</organism>
<evidence type="ECO:0000313" key="1">
    <source>
        <dbReference type="EMBL" id="KAF6314750.1"/>
    </source>
</evidence>
<reference evidence="1 2" key="1">
    <citation type="journal article" date="2020" name="Nature">
        <title>Six reference-quality genomes reveal evolution of bat adaptations.</title>
        <authorList>
            <person name="Jebb D."/>
            <person name="Huang Z."/>
            <person name="Pippel M."/>
            <person name="Hughes G.M."/>
            <person name="Lavrichenko K."/>
            <person name="Devanna P."/>
            <person name="Winkler S."/>
            <person name="Jermiin L.S."/>
            <person name="Skirmuntt E.C."/>
            <person name="Katzourakis A."/>
            <person name="Burkitt-Gray L."/>
            <person name="Ray D.A."/>
            <person name="Sullivan K.A.M."/>
            <person name="Roscito J.G."/>
            <person name="Kirilenko B.M."/>
            <person name="Davalos L.M."/>
            <person name="Corthals A.P."/>
            <person name="Power M.L."/>
            <person name="Jones G."/>
            <person name="Ransome R.D."/>
            <person name="Dechmann D.K.N."/>
            <person name="Locatelli A.G."/>
            <person name="Puechmaille S.J."/>
            <person name="Fedrigo O."/>
            <person name="Jarvis E.D."/>
            <person name="Hiller M."/>
            <person name="Vernes S.C."/>
            <person name="Myers E.W."/>
            <person name="Teeling E.C."/>
        </authorList>
    </citation>
    <scope>NUCLEOTIDE SEQUENCE [LARGE SCALE GENOMIC DNA]</scope>
    <source>
        <strain evidence="1">MMyoMyo1</strain>
        <tissue evidence="1">Flight muscle</tissue>
    </source>
</reference>
<dbReference type="AlphaFoldDB" id="A0A7J7UPB0"/>
<dbReference type="Proteomes" id="UP000527355">
    <property type="component" value="Unassembled WGS sequence"/>
</dbReference>
<proteinExistence type="predicted"/>